<evidence type="ECO:0000259" key="3">
    <source>
        <dbReference type="Pfam" id="PF13436"/>
    </source>
</evidence>
<feature type="region of interest" description="Disordered" evidence="1">
    <location>
        <begin position="59"/>
        <end position="79"/>
    </location>
</feature>
<accession>A0A6S7B5M9</accession>
<gene>
    <name evidence="4" type="ORF">LMG28138_02220</name>
</gene>
<evidence type="ECO:0000313" key="4">
    <source>
        <dbReference type="EMBL" id="CAB3786425.1"/>
    </source>
</evidence>
<feature type="chain" id="PRO_5028828249" description="Glycine-zipper-containing OmpA-like membrane domain-containing protein" evidence="2">
    <location>
        <begin position="24"/>
        <end position="158"/>
    </location>
</feature>
<keyword evidence="2" id="KW-0732">Signal</keyword>
<reference evidence="4 5" key="1">
    <citation type="submission" date="2020-04" db="EMBL/GenBank/DDBJ databases">
        <authorList>
            <person name="De Canck E."/>
        </authorList>
    </citation>
    <scope>NUCLEOTIDE SEQUENCE [LARGE SCALE GENOMIC DNA]</scope>
    <source>
        <strain evidence="4 5">LMG 28138</strain>
    </source>
</reference>
<organism evidence="4 5">
    <name type="scientific">Pararobbsia alpina</name>
    <dbReference type="NCBI Taxonomy" id="621374"/>
    <lineage>
        <taxon>Bacteria</taxon>
        <taxon>Pseudomonadati</taxon>
        <taxon>Pseudomonadota</taxon>
        <taxon>Betaproteobacteria</taxon>
        <taxon>Burkholderiales</taxon>
        <taxon>Burkholderiaceae</taxon>
        <taxon>Pararobbsia</taxon>
    </lineage>
</organism>
<dbReference type="Pfam" id="PF13436">
    <property type="entry name" value="Gly-zipper_OmpA"/>
    <property type="match status" value="1"/>
</dbReference>
<dbReference type="InterPro" id="IPR025693">
    <property type="entry name" value="Gly-zipper_OmpA-like_dom"/>
</dbReference>
<feature type="signal peptide" evidence="2">
    <location>
        <begin position="1"/>
        <end position="23"/>
    </location>
</feature>
<proteinExistence type="predicted"/>
<name>A0A6S7B5M9_9BURK</name>
<evidence type="ECO:0000256" key="2">
    <source>
        <dbReference type="SAM" id="SignalP"/>
    </source>
</evidence>
<feature type="domain" description="Glycine-zipper-containing OmpA-like membrane" evidence="3">
    <location>
        <begin position="81"/>
        <end position="119"/>
    </location>
</feature>
<protein>
    <recommendedName>
        <fullName evidence="3">Glycine-zipper-containing OmpA-like membrane domain-containing protein</fullName>
    </recommendedName>
</protein>
<evidence type="ECO:0000313" key="5">
    <source>
        <dbReference type="Proteomes" id="UP000494115"/>
    </source>
</evidence>
<sequence>MNVIRKRTICALVLMALALDSLAQGKPIAYPAKGQSAQQQQRDDGECYSWAKSSTGIDPAAVASAAPPPSTGPAVGGGERVGGAARGAAGGAVIGAIAGDAGKGAAIGAVTGTMVGGHRARQNRRAQDANAQAQTQGAIDTYYRAYGACMEGRGYTIR</sequence>
<dbReference type="Proteomes" id="UP000494115">
    <property type="component" value="Unassembled WGS sequence"/>
</dbReference>
<dbReference type="EMBL" id="CADIKM010000008">
    <property type="protein sequence ID" value="CAB3786425.1"/>
    <property type="molecule type" value="Genomic_DNA"/>
</dbReference>
<dbReference type="AlphaFoldDB" id="A0A6S7B5M9"/>
<evidence type="ECO:0000256" key="1">
    <source>
        <dbReference type="SAM" id="MobiDB-lite"/>
    </source>
</evidence>
<keyword evidence="5" id="KW-1185">Reference proteome</keyword>